<keyword evidence="10" id="KW-1185">Reference proteome</keyword>
<keyword evidence="3 7" id="KW-0812">Transmembrane</keyword>
<dbReference type="GO" id="GO:0005886">
    <property type="term" value="C:plasma membrane"/>
    <property type="evidence" value="ECO:0007669"/>
    <property type="project" value="UniProtKB-SubCell"/>
</dbReference>
<dbReference type="RefSeq" id="WP_146450728.1">
    <property type="nucleotide sequence ID" value="NZ_SJPS01000003.1"/>
</dbReference>
<keyword evidence="6" id="KW-0813">Transport</keyword>
<dbReference type="PANTHER" id="PTHR30625">
    <property type="entry name" value="PROTEIN TOLQ"/>
    <property type="match status" value="1"/>
</dbReference>
<evidence type="ECO:0000256" key="3">
    <source>
        <dbReference type="ARBA" id="ARBA00022692"/>
    </source>
</evidence>
<keyword evidence="5 7" id="KW-0472">Membrane</keyword>
<dbReference type="Proteomes" id="UP000318437">
    <property type="component" value="Unassembled WGS sequence"/>
</dbReference>
<feature type="domain" description="MotA/TolQ/ExbB proton channel" evidence="8">
    <location>
        <begin position="115"/>
        <end position="236"/>
    </location>
</feature>
<dbReference type="InterPro" id="IPR050790">
    <property type="entry name" value="ExbB/TolQ_transport"/>
</dbReference>
<comment type="similarity">
    <text evidence="6">Belongs to the exbB/tolQ family.</text>
</comment>
<evidence type="ECO:0000313" key="10">
    <source>
        <dbReference type="Proteomes" id="UP000318437"/>
    </source>
</evidence>
<evidence type="ECO:0000256" key="2">
    <source>
        <dbReference type="ARBA" id="ARBA00022475"/>
    </source>
</evidence>
<feature type="transmembrane region" description="Helical" evidence="7">
    <location>
        <begin position="154"/>
        <end position="175"/>
    </location>
</feature>
<keyword evidence="6" id="KW-0653">Protein transport</keyword>
<evidence type="ECO:0000256" key="5">
    <source>
        <dbReference type="ARBA" id="ARBA00023136"/>
    </source>
</evidence>
<name>A0A5C6CV47_9BACT</name>
<keyword evidence="2" id="KW-1003">Cell membrane</keyword>
<reference evidence="9 10" key="1">
    <citation type="submission" date="2019-02" db="EMBL/GenBank/DDBJ databases">
        <title>Deep-cultivation of Planctomycetes and their phenomic and genomic characterization uncovers novel biology.</title>
        <authorList>
            <person name="Wiegand S."/>
            <person name="Jogler M."/>
            <person name="Boedeker C."/>
            <person name="Pinto D."/>
            <person name="Vollmers J."/>
            <person name="Rivas-Marin E."/>
            <person name="Kohn T."/>
            <person name="Peeters S.H."/>
            <person name="Heuer A."/>
            <person name="Rast P."/>
            <person name="Oberbeckmann S."/>
            <person name="Bunk B."/>
            <person name="Jeske O."/>
            <person name="Meyerdierks A."/>
            <person name="Storesund J.E."/>
            <person name="Kallscheuer N."/>
            <person name="Luecker S."/>
            <person name="Lage O.M."/>
            <person name="Pohl T."/>
            <person name="Merkel B.J."/>
            <person name="Hornburger P."/>
            <person name="Mueller R.-W."/>
            <person name="Bruemmer F."/>
            <person name="Labrenz M."/>
            <person name="Spormann A.M."/>
            <person name="Op Den Camp H."/>
            <person name="Overmann J."/>
            <person name="Amann R."/>
            <person name="Jetten M.S.M."/>
            <person name="Mascher T."/>
            <person name="Medema M.H."/>
            <person name="Devos D.P."/>
            <person name="Kaster A.-K."/>
            <person name="Ovreas L."/>
            <person name="Rohde M."/>
            <person name="Galperin M.Y."/>
            <person name="Jogler C."/>
        </authorList>
    </citation>
    <scope>NUCLEOTIDE SEQUENCE [LARGE SCALE GENOMIC DNA]</scope>
    <source>
        <strain evidence="9 10">Pla144</strain>
    </source>
</reference>
<dbReference type="PANTHER" id="PTHR30625:SF11">
    <property type="entry name" value="MOTA_TOLQ_EXBB PROTON CHANNEL DOMAIN-CONTAINING PROTEIN"/>
    <property type="match status" value="1"/>
</dbReference>
<proteinExistence type="inferred from homology"/>
<evidence type="ECO:0000313" key="9">
    <source>
        <dbReference type="EMBL" id="TWU27534.1"/>
    </source>
</evidence>
<feature type="transmembrane region" description="Helical" evidence="7">
    <location>
        <begin position="54"/>
        <end position="73"/>
    </location>
</feature>
<evidence type="ECO:0000259" key="8">
    <source>
        <dbReference type="Pfam" id="PF01618"/>
    </source>
</evidence>
<gene>
    <name evidence="9" type="primary">exbB_1</name>
    <name evidence="9" type="ORF">Pla144_23100</name>
</gene>
<keyword evidence="4 7" id="KW-1133">Transmembrane helix</keyword>
<protein>
    <submittedName>
        <fullName evidence="9">Biopolymer transport protein ExbB</fullName>
    </submittedName>
</protein>
<comment type="subcellular location">
    <subcellularLocation>
        <location evidence="1">Cell membrane</location>
        <topology evidence="1">Multi-pass membrane protein</topology>
    </subcellularLocation>
    <subcellularLocation>
        <location evidence="6">Membrane</location>
        <topology evidence="6">Multi-pass membrane protein</topology>
    </subcellularLocation>
</comment>
<sequence>MQTTIQRISRIVFTSAWTVVLLHSSPACYAEEMPSGAVQMAERSKSLWDMISAGGPMVYPILICSFVLLLVVFERSFSLRRRRVVPRLFVERFLLQIGEGGLEKPEALDRCDSNDSSIARVFTAAVRKWGKPAVEVEQAVLDEGERVANELHRYLRVINGVSTVCPLLGLLGTVSGMMQSFDVIANSSAMGRTELLAGGIGSALISTAAGLSVAIPALIFYLYFVGRVDALVMEIDRRGQEIVHLISAEGLEDRRNRPRGKTNQKKVA</sequence>
<evidence type="ECO:0000256" key="7">
    <source>
        <dbReference type="SAM" id="Phobius"/>
    </source>
</evidence>
<evidence type="ECO:0000256" key="4">
    <source>
        <dbReference type="ARBA" id="ARBA00022989"/>
    </source>
</evidence>
<dbReference type="InterPro" id="IPR002898">
    <property type="entry name" value="MotA_ExbB_proton_chnl"/>
</dbReference>
<accession>A0A5C6CV47</accession>
<dbReference type="Pfam" id="PF01618">
    <property type="entry name" value="MotA_ExbB"/>
    <property type="match status" value="1"/>
</dbReference>
<dbReference type="OrthoDB" id="4045at2"/>
<dbReference type="AlphaFoldDB" id="A0A5C6CV47"/>
<organism evidence="9 10">
    <name type="scientific">Bythopirellula polymerisocia</name>
    <dbReference type="NCBI Taxonomy" id="2528003"/>
    <lineage>
        <taxon>Bacteria</taxon>
        <taxon>Pseudomonadati</taxon>
        <taxon>Planctomycetota</taxon>
        <taxon>Planctomycetia</taxon>
        <taxon>Pirellulales</taxon>
        <taxon>Lacipirellulaceae</taxon>
        <taxon>Bythopirellula</taxon>
    </lineage>
</organism>
<feature type="transmembrane region" description="Helical" evidence="7">
    <location>
        <begin position="195"/>
        <end position="224"/>
    </location>
</feature>
<dbReference type="GO" id="GO:0017038">
    <property type="term" value="P:protein import"/>
    <property type="evidence" value="ECO:0007669"/>
    <property type="project" value="TreeGrafter"/>
</dbReference>
<comment type="caution">
    <text evidence="9">The sequence shown here is derived from an EMBL/GenBank/DDBJ whole genome shotgun (WGS) entry which is preliminary data.</text>
</comment>
<dbReference type="EMBL" id="SJPS01000003">
    <property type="protein sequence ID" value="TWU27534.1"/>
    <property type="molecule type" value="Genomic_DNA"/>
</dbReference>
<evidence type="ECO:0000256" key="1">
    <source>
        <dbReference type="ARBA" id="ARBA00004651"/>
    </source>
</evidence>
<evidence type="ECO:0000256" key="6">
    <source>
        <dbReference type="RuleBase" id="RU004057"/>
    </source>
</evidence>